<evidence type="ECO:0008006" key="3">
    <source>
        <dbReference type="Google" id="ProtNLM"/>
    </source>
</evidence>
<protein>
    <recommendedName>
        <fullName evidence="3">Pentapeptide repeat-containing protein</fullName>
    </recommendedName>
</protein>
<evidence type="ECO:0000313" key="2">
    <source>
        <dbReference type="Proteomes" id="UP000310168"/>
    </source>
</evidence>
<sequence>MPQICKQKISNTQNCDREEYKDGLCIIHHNGKNKPSNIFRKVIRDDIYRGFYNFSYMISYDGFSLEELKIENDVKMIFRNSYFAGPFQIKNRDLKASFDFTDTNFDSGLFITLSDIKKEIIIKNSNISMDLNLSLCNLDSLIIDNAKINCKADFSNSYINGKLEFNHIHFKDNLNFLNAVFRDDFTFQNIIVEKDIDFRNAVFFKKMKFENVEFKGNFKPAEIIYNDKIEMKNVLINGKLIENNQKEKEDKKKLEKIKAVKEKIYKKTILKEKE</sequence>
<proteinExistence type="predicted"/>
<dbReference type="Proteomes" id="UP000310168">
    <property type="component" value="Unassembled WGS sequence"/>
</dbReference>
<name>A0ABY2TR03_9SPIR</name>
<dbReference type="RefSeq" id="WP_137998211.1">
    <property type="nucleotide sequence ID" value="NZ_SJDU01000120.1"/>
</dbReference>
<accession>A0ABY2TR03</accession>
<gene>
    <name evidence="1" type="ORF">EZH24_05885</name>
</gene>
<organism evidence="1 2">
    <name type="scientific">Brachyspira catarrhinii</name>
    <dbReference type="NCBI Taxonomy" id="2528966"/>
    <lineage>
        <taxon>Bacteria</taxon>
        <taxon>Pseudomonadati</taxon>
        <taxon>Spirochaetota</taxon>
        <taxon>Spirochaetia</taxon>
        <taxon>Brachyspirales</taxon>
        <taxon>Brachyspiraceae</taxon>
        <taxon>Brachyspira</taxon>
    </lineage>
</organism>
<dbReference type="EMBL" id="SJDU01000120">
    <property type="protein sequence ID" value="TKZ35316.1"/>
    <property type="molecule type" value="Genomic_DNA"/>
</dbReference>
<reference evidence="1 2" key="1">
    <citation type="journal article" date="2019" name="Anaerobe">
        <title>Brachyspira catarrhinii sp. nov., an anaerobic intestinal spirochaete isolated from vervet monkeys may have been misidentified as Brachyspira aalborgi in previous studies.</title>
        <authorList>
            <person name="Phillips N.D."/>
            <person name="La T."/>
            <person name="Hampson D.J."/>
        </authorList>
    </citation>
    <scope>NUCLEOTIDE SEQUENCE [LARGE SCALE GENOMIC DNA]</scope>
    <source>
        <strain evidence="1 2">Z12</strain>
    </source>
</reference>
<keyword evidence="2" id="KW-1185">Reference proteome</keyword>
<comment type="caution">
    <text evidence="1">The sequence shown here is derived from an EMBL/GenBank/DDBJ whole genome shotgun (WGS) entry which is preliminary data.</text>
</comment>
<evidence type="ECO:0000313" key="1">
    <source>
        <dbReference type="EMBL" id="TKZ35316.1"/>
    </source>
</evidence>